<comment type="caution">
    <text evidence="2">The sequence shown here is derived from an EMBL/GenBank/DDBJ whole genome shotgun (WGS) entry which is preliminary data.</text>
</comment>
<dbReference type="EMBL" id="JACEIK010000911">
    <property type="protein sequence ID" value="MCD7463736.1"/>
    <property type="molecule type" value="Genomic_DNA"/>
</dbReference>
<dbReference type="PANTHER" id="PTHR34536:SF4">
    <property type="entry name" value="BTZ DOMAIN-CONTAINING PROTEIN"/>
    <property type="match status" value="1"/>
</dbReference>
<evidence type="ECO:0000313" key="3">
    <source>
        <dbReference type="Proteomes" id="UP000823775"/>
    </source>
</evidence>
<proteinExistence type="predicted"/>
<name>A0ABS8SXG1_DATST</name>
<protein>
    <submittedName>
        <fullName evidence="2">Uncharacterized protein</fullName>
    </submittedName>
</protein>
<evidence type="ECO:0000256" key="1">
    <source>
        <dbReference type="SAM" id="MobiDB-lite"/>
    </source>
</evidence>
<dbReference type="PANTHER" id="PTHR34536">
    <property type="entry name" value="DENTIN SIALOPHOSPHOPROTEIN-LIKE PROTEIN"/>
    <property type="match status" value="1"/>
</dbReference>
<accession>A0ABS8SXG1</accession>
<evidence type="ECO:0000313" key="2">
    <source>
        <dbReference type="EMBL" id="MCD7463736.1"/>
    </source>
</evidence>
<gene>
    <name evidence="2" type="ORF">HAX54_051305</name>
</gene>
<reference evidence="2 3" key="1">
    <citation type="journal article" date="2021" name="BMC Genomics">
        <title>Datura genome reveals duplications of psychoactive alkaloid biosynthetic genes and high mutation rate following tissue culture.</title>
        <authorList>
            <person name="Rajewski A."/>
            <person name="Carter-House D."/>
            <person name="Stajich J."/>
            <person name="Litt A."/>
        </authorList>
    </citation>
    <scope>NUCLEOTIDE SEQUENCE [LARGE SCALE GENOMIC DNA]</scope>
    <source>
        <strain evidence="2">AR-01</strain>
    </source>
</reference>
<feature type="region of interest" description="Disordered" evidence="1">
    <location>
        <begin position="221"/>
        <end position="240"/>
    </location>
</feature>
<sequence>MKLMLMVLNLCEIELRPVIWQLRELHARGKRRGSQPEFDSSGRDWDSGRDFESYGGVADYRFRPKRRAAVGESEVNVMMDQMAISFEGNTSLPQCREEVSLECGLNLLFVPYRSPGPWLSPRRVNEGYNGLPDSSHHRSAAMYREDRMRSMVIRRSLSSRRSPPVGENDNFRFHPNAGPRPFRFYQEADAEFVERSNTREREFDDNNIKDRPLPRRMRNVEEQEGGNFRQSGQLWHEERI</sequence>
<organism evidence="2 3">
    <name type="scientific">Datura stramonium</name>
    <name type="common">Jimsonweed</name>
    <name type="synonym">Common thornapple</name>
    <dbReference type="NCBI Taxonomy" id="4076"/>
    <lineage>
        <taxon>Eukaryota</taxon>
        <taxon>Viridiplantae</taxon>
        <taxon>Streptophyta</taxon>
        <taxon>Embryophyta</taxon>
        <taxon>Tracheophyta</taxon>
        <taxon>Spermatophyta</taxon>
        <taxon>Magnoliopsida</taxon>
        <taxon>eudicotyledons</taxon>
        <taxon>Gunneridae</taxon>
        <taxon>Pentapetalae</taxon>
        <taxon>asterids</taxon>
        <taxon>lamiids</taxon>
        <taxon>Solanales</taxon>
        <taxon>Solanaceae</taxon>
        <taxon>Solanoideae</taxon>
        <taxon>Datureae</taxon>
        <taxon>Datura</taxon>
    </lineage>
</organism>
<dbReference type="Proteomes" id="UP000823775">
    <property type="component" value="Unassembled WGS sequence"/>
</dbReference>
<keyword evidence="3" id="KW-1185">Reference proteome</keyword>